<evidence type="ECO:0000256" key="1">
    <source>
        <dbReference type="SAM" id="MobiDB-lite"/>
    </source>
</evidence>
<evidence type="ECO:0008006" key="4">
    <source>
        <dbReference type="Google" id="ProtNLM"/>
    </source>
</evidence>
<accession>A0A839PQL5</accession>
<dbReference type="Proteomes" id="UP000590811">
    <property type="component" value="Unassembled WGS sequence"/>
</dbReference>
<dbReference type="InterPro" id="IPR027417">
    <property type="entry name" value="P-loop_NTPase"/>
</dbReference>
<reference evidence="2 3" key="1">
    <citation type="submission" date="2020-08" db="EMBL/GenBank/DDBJ databases">
        <title>Genomic Encyclopedia of Type Strains, Phase IV (KMG-V): Genome sequencing to study the core and pangenomes of soil and plant-associated prokaryotes.</title>
        <authorList>
            <person name="Whitman W."/>
        </authorList>
    </citation>
    <scope>NUCLEOTIDE SEQUENCE [LARGE SCALE GENOMIC DNA]</scope>
    <source>
        <strain evidence="2 3">B3ACCR2</strain>
    </source>
</reference>
<comment type="caution">
    <text evidence="2">The sequence shown here is derived from an EMBL/GenBank/DDBJ whole genome shotgun (WGS) entry which is preliminary data.</text>
</comment>
<evidence type="ECO:0000313" key="2">
    <source>
        <dbReference type="EMBL" id="MBB2985333.1"/>
    </source>
</evidence>
<protein>
    <recommendedName>
        <fullName evidence="4">ABC transporter family protein</fullName>
    </recommendedName>
</protein>
<dbReference type="EMBL" id="JACHVT010000001">
    <property type="protein sequence ID" value="MBB2985333.1"/>
    <property type="molecule type" value="Genomic_DNA"/>
</dbReference>
<evidence type="ECO:0000313" key="3">
    <source>
        <dbReference type="Proteomes" id="UP000590811"/>
    </source>
</evidence>
<proteinExistence type="predicted"/>
<feature type="compositionally biased region" description="Basic and acidic residues" evidence="1">
    <location>
        <begin position="223"/>
        <end position="232"/>
    </location>
</feature>
<dbReference type="Gene3D" id="3.40.50.300">
    <property type="entry name" value="P-loop containing nucleotide triphosphate hydrolases"/>
    <property type="match status" value="1"/>
</dbReference>
<dbReference type="RefSeq" id="WP_184507638.1">
    <property type="nucleotide sequence ID" value="NZ_JACHVT010000001.1"/>
</dbReference>
<dbReference type="AlphaFoldDB" id="A0A839PQL5"/>
<feature type="region of interest" description="Disordered" evidence="1">
    <location>
        <begin position="211"/>
        <end position="232"/>
    </location>
</feature>
<gene>
    <name evidence="2" type="ORF">FHW14_000473</name>
</gene>
<organism evidence="2 3">
    <name type="scientific">Terracoccus luteus</name>
    <dbReference type="NCBI Taxonomy" id="53356"/>
    <lineage>
        <taxon>Bacteria</taxon>
        <taxon>Bacillati</taxon>
        <taxon>Actinomycetota</taxon>
        <taxon>Actinomycetes</taxon>
        <taxon>Micrococcales</taxon>
        <taxon>Intrasporangiaceae</taxon>
        <taxon>Terracoccus</taxon>
    </lineage>
</organism>
<name>A0A839PQL5_9MICO</name>
<sequence length="232" mass="24068">MPEQHATQDRRAVVARGVTVRGTHEPFVEGLDVQAPSGAVTLVAVDPGDAQVAAALVLGGRIEPATGTVTIGGRAGRDVLQSRTRLVDVPDVTAPEEALAVAHVVAEELALAEQPSSRRDVARFLAEHDLTDRSRGRWDSLPAGTRTSLLLELGSRHPNGGVLVLTGPDRHGGDPDPWWRTASALAGRGLTVVVLCTPATAAQLAPRLVAPGAHVPPAGSTTTDHELQGVPA</sequence>